<dbReference type="EMBL" id="BROQ01000007">
    <property type="protein sequence ID" value="GKZ17779.1"/>
    <property type="molecule type" value="Genomic_DNA"/>
</dbReference>
<evidence type="ECO:0000313" key="3">
    <source>
        <dbReference type="Proteomes" id="UP001143548"/>
    </source>
</evidence>
<organism evidence="2 3">
    <name type="scientific">Aspergillus brasiliensis</name>
    <dbReference type="NCBI Taxonomy" id="319629"/>
    <lineage>
        <taxon>Eukaryota</taxon>
        <taxon>Fungi</taxon>
        <taxon>Dikarya</taxon>
        <taxon>Ascomycota</taxon>
        <taxon>Pezizomycotina</taxon>
        <taxon>Eurotiomycetes</taxon>
        <taxon>Eurotiomycetidae</taxon>
        <taxon>Eurotiales</taxon>
        <taxon>Aspergillaceae</taxon>
        <taxon>Aspergillus</taxon>
        <taxon>Aspergillus subgen. Circumdati</taxon>
    </lineage>
</organism>
<sequence length="140" mass="15554">MASPPENTTPLGEWVDHIIYLTFFQPDDELSEQTIESSFSRDLKVRINGTALTYEDYKNAIAKNRAQYEFSVESNRELLASREPSEAPHSGGSVAHISTFTVKDKQTGVVKRESTVTLATVGSVDGKKLLLELTEVYRSA</sequence>
<evidence type="ECO:0000256" key="1">
    <source>
        <dbReference type="SAM" id="MobiDB-lite"/>
    </source>
</evidence>
<dbReference type="AlphaFoldDB" id="A0A9W6DHT7"/>
<proteinExistence type="predicted"/>
<evidence type="ECO:0000313" key="2">
    <source>
        <dbReference type="EMBL" id="GKZ17779.1"/>
    </source>
</evidence>
<reference evidence="2" key="1">
    <citation type="submission" date="2022-07" db="EMBL/GenBank/DDBJ databases">
        <title>Taxonomy of Aspergillus series Nigri: significant species reduction supported by multi-species coalescent approaches.</title>
        <authorList>
            <person name="Bian C."/>
            <person name="Kusuya Y."/>
            <person name="Sklenar F."/>
            <person name="D'hooge E."/>
            <person name="Yaguchi T."/>
            <person name="Takahashi H."/>
            <person name="Hubka V."/>
        </authorList>
    </citation>
    <scope>NUCLEOTIDE SEQUENCE</scope>
    <source>
        <strain evidence="2">CBS 733.88</strain>
    </source>
</reference>
<gene>
    <name evidence="2" type="ORF">AbraCBS73388_010098</name>
</gene>
<feature type="region of interest" description="Disordered" evidence="1">
    <location>
        <begin position="79"/>
        <end position="98"/>
    </location>
</feature>
<dbReference type="Proteomes" id="UP001143548">
    <property type="component" value="Unassembled WGS sequence"/>
</dbReference>
<accession>A0A9W6DHT7</accession>
<protein>
    <submittedName>
        <fullName evidence="2">Uncharacterized protein</fullName>
    </submittedName>
</protein>
<name>A0A9W6DHT7_9EURO</name>
<comment type="caution">
    <text evidence="2">The sequence shown here is derived from an EMBL/GenBank/DDBJ whole genome shotgun (WGS) entry which is preliminary data.</text>
</comment>